<evidence type="ECO:0000313" key="2">
    <source>
        <dbReference type="EMBL" id="QGZ95604.1"/>
    </source>
</evidence>
<keyword evidence="3" id="KW-1185">Reference proteome</keyword>
<dbReference type="EMBL" id="CP047045">
    <property type="protein sequence ID" value="QGZ95604.1"/>
    <property type="molecule type" value="Genomic_DNA"/>
</dbReference>
<keyword evidence="1" id="KW-0812">Transmembrane</keyword>
<organism evidence="2 3">
    <name type="scientific">Terricaulis silvestris</name>
    <dbReference type="NCBI Taxonomy" id="2686094"/>
    <lineage>
        <taxon>Bacteria</taxon>
        <taxon>Pseudomonadati</taxon>
        <taxon>Pseudomonadota</taxon>
        <taxon>Alphaproteobacteria</taxon>
        <taxon>Caulobacterales</taxon>
        <taxon>Caulobacteraceae</taxon>
        <taxon>Terricaulis</taxon>
    </lineage>
</organism>
<evidence type="ECO:0000313" key="3">
    <source>
        <dbReference type="Proteomes" id="UP000431269"/>
    </source>
</evidence>
<gene>
    <name evidence="2" type="ORF">DSM104635_02454</name>
</gene>
<reference evidence="3" key="1">
    <citation type="submission" date="2019-12" db="EMBL/GenBank/DDBJ databases">
        <title>Complete genome of Terracaulis silvestris 0127_4.</title>
        <authorList>
            <person name="Vieira S."/>
            <person name="Riedel T."/>
            <person name="Sproer C."/>
            <person name="Pascual J."/>
            <person name="Boedeker C."/>
            <person name="Overmann J."/>
        </authorList>
    </citation>
    <scope>NUCLEOTIDE SEQUENCE [LARGE SCALE GENOMIC DNA]</scope>
    <source>
        <strain evidence="3">0127_4</strain>
    </source>
</reference>
<dbReference type="Proteomes" id="UP000431269">
    <property type="component" value="Chromosome"/>
</dbReference>
<feature type="transmembrane region" description="Helical" evidence="1">
    <location>
        <begin position="12"/>
        <end position="30"/>
    </location>
</feature>
<dbReference type="AlphaFoldDB" id="A0A6I6MSQ0"/>
<protein>
    <submittedName>
        <fullName evidence="2">Uncharacterized protein</fullName>
    </submittedName>
</protein>
<dbReference type="KEGG" id="tsv:DSM104635_02454"/>
<name>A0A6I6MSQ0_9CAUL</name>
<feature type="transmembrane region" description="Helical" evidence="1">
    <location>
        <begin position="50"/>
        <end position="71"/>
    </location>
</feature>
<proteinExistence type="predicted"/>
<sequence length="85" mass="8875">MIKPGPPPTRGIAGLALLFCIVALAVGLGFDFARDDAPRFGLVAQPGGRAMLGVVVAVCAVLMAHAMRLLLRRKPTGERDAVDHA</sequence>
<accession>A0A6I6MSQ0</accession>
<dbReference type="RefSeq" id="WP_158766450.1">
    <property type="nucleotide sequence ID" value="NZ_CP047045.1"/>
</dbReference>
<keyword evidence="1" id="KW-1133">Transmembrane helix</keyword>
<evidence type="ECO:0000256" key="1">
    <source>
        <dbReference type="SAM" id="Phobius"/>
    </source>
</evidence>
<keyword evidence="1" id="KW-0472">Membrane</keyword>